<protein>
    <submittedName>
        <fullName evidence="5">DEHA2C05478p</fullName>
    </submittedName>
</protein>
<feature type="compositionally biased region" description="Basic and acidic residues" evidence="3">
    <location>
        <begin position="674"/>
        <end position="684"/>
    </location>
</feature>
<reference evidence="5 6" key="1">
    <citation type="journal article" date="2004" name="Nature">
        <title>Genome evolution in yeasts.</title>
        <authorList>
            <consortium name="Genolevures"/>
            <person name="Dujon B."/>
            <person name="Sherman D."/>
            <person name="Fischer G."/>
            <person name="Durrens P."/>
            <person name="Casaregola S."/>
            <person name="Lafontaine I."/>
            <person name="de Montigny J."/>
            <person name="Marck C."/>
            <person name="Neuveglise C."/>
            <person name="Talla E."/>
            <person name="Goffard N."/>
            <person name="Frangeul L."/>
            <person name="Aigle M."/>
            <person name="Anthouard V."/>
            <person name="Babour A."/>
            <person name="Barbe V."/>
            <person name="Barnay S."/>
            <person name="Blanchin S."/>
            <person name="Beckerich J.M."/>
            <person name="Beyne E."/>
            <person name="Bleykasten C."/>
            <person name="Boisrame A."/>
            <person name="Boyer J."/>
            <person name="Cattolico L."/>
            <person name="Confanioleri F."/>
            <person name="de Daruvar A."/>
            <person name="Despons L."/>
            <person name="Fabre E."/>
            <person name="Fairhead C."/>
            <person name="Ferry-Dumazet H."/>
            <person name="Groppi A."/>
            <person name="Hantraye F."/>
            <person name="Hennequin C."/>
            <person name="Jauniaux N."/>
            <person name="Joyet P."/>
            <person name="Kachouri R."/>
            <person name="Kerrest A."/>
            <person name="Koszul R."/>
            <person name="Lemaire M."/>
            <person name="Lesur I."/>
            <person name="Ma L."/>
            <person name="Muller H."/>
            <person name="Nicaud J.M."/>
            <person name="Nikolski M."/>
            <person name="Oztas S."/>
            <person name="Ozier-Kalogeropoulos O."/>
            <person name="Pellenz S."/>
            <person name="Potier S."/>
            <person name="Richard G.F."/>
            <person name="Straub M.L."/>
            <person name="Suleau A."/>
            <person name="Swennene D."/>
            <person name="Tekaia F."/>
            <person name="Wesolowski-Louvel M."/>
            <person name="Westhof E."/>
            <person name="Wirth B."/>
            <person name="Zeniou-Meyer M."/>
            <person name="Zivanovic I."/>
            <person name="Bolotin-Fukuhara M."/>
            <person name="Thierry A."/>
            <person name="Bouchier C."/>
            <person name="Caudron B."/>
            <person name="Scarpelli C."/>
            <person name="Gaillardin C."/>
            <person name="Weissenbach J."/>
            <person name="Wincker P."/>
            <person name="Souciet J.L."/>
        </authorList>
    </citation>
    <scope>NUCLEOTIDE SEQUENCE [LARGE SCALE GENOMIC DNA]</scope>
    <source>
        <strain evidence="6">ATCC 36239 / CBS 767 / BCRC 21394 / JCM 1990 / NBRC 0083 / IGC 2968</strain>
    </source>
</reference>
<dbReference type="GO" id="GO:0008104">
    <property type="term" value="P:intracellular protein localization"/>
    <property type="evidence" value="ECO:0007669"/>
    <property type="project" value="TreeGrafter"/>
</dbReference>
<organism evidence="5 6">
    <name type="scientific">Debaryomyces hansenii (strain ATCC 36239 / CBS 767 / BCRC 21394 / JCM 1990 / NBRC 0083 / IGC 2968)</name>
    <name type="common">Yeast</name>
    <name type="synonym">Torulaspora hansenii</name>
    <dbReference type="NCBI Taxonomy" id="284592"/>
    <lineage>
        <taxon>Eukaryota</taxon>
        <taxon>Fungi</taxon>
        <taxon>Dikarya</taxon>
        <taxon>Ascomycota</taxon>
        <taxon>Saccharomycotina</taxon>
        <taxon>Pichiomycetes</taxon>
        <taxon>Debaryomycetaceae</taxon>
        <taxon>Debaryomyces</taxon>
    </lineage>
</organism>
<feature type="region of interest" description="Disordered" evidence="3">
    <location>
        <begin position="103"/>
        <end position="203"/>
    </location>
</feature>
<feature type="region of interest" description="Disordered" evidence="3">
    <location>
        <begin position="323"/>
        <end position="353"/>
    </location>
</feature>
<dbReference type="PROSITE" id="PS50002">
    <property type="entry name" value="SH3"/>
    <property type="match status" value="1"/>
</dbReference>
<evidence type="ECO:0000313" key="5">
    <source>
        <dbReference type="EMBL" id="CAG85979.2"/>
    </source>
</evidence>
<name>Q6BV44_DEBHA</name>
<feature type="region of interest" description="Disordered" evidence="3">
    <location>
        <begin position="626"/>
        <end position="661"/>
    </location>
</feature>
<dbReference type="VEuPathDB" id="FungiDB:DEHA2C05478g"/>
<feature type="compositionally biased region" description="Polar residues" evidence="3">
    <location>
        <begin position="326"/>
        <end position="340"/>
    </location>
</feature>
<accession>Q6BV44</accession>
<dbReference type="AlphaFoldDB" id="Q6BV44"/>
<dbReference type="InterPro" id="IPR053039">
    <property type="entry name" value="Polarity_Bud-Selection_Reg"/>
</dbReference>
<feature type="compositionally biased region" description="Polar residues" evidence="3">
    <location>
        <begin position="547"/>
        <end position="556"/>
    </location>
</feature>
<feature type="region of interest" description="Disordered" evidence="3">
    <location>
        <begin position="533"/>
        <end position="589"/>
    </location>
</feature>
<gene>
    <name evidence="5" type="ordered locus">DEHA2C05478g</name>
</gene>
<dbReference type="GO" id="GO:0015630">
    <property type="term" value="C:microtubule cytoskeleton"/>
    <property type="evidence" value="ECO:0007669"/>
    <property type="project" value="TreeGrafter"/>
</dbReference>
<feature type="compositionally biased region" description="Polar residues" evidence="3">
    <location>
        <begin position="626"/>
        <end position="645"/>
    </location>
</feature>
<dbReference type="SMART" id="SM00326">
    <property type="entry name" value="SH3"/>
    <property type="match status" value="1"/>
</dbReference>
<evidence type="ECO:0000259" key="4">
    <source>
        <dbReference type="PROSITE" id="PS50002"/>
    </source>
</evidence>
<dbReference type="SUPFAM" id="SSF50044">
    <property type="entry name" value="SH3-domain"/>
    <property type="match status" value="1"/>
</dbReference>
<dbReference type="InParanoid" id="Q6BV44"/>
<feature type="region of interest" description="Disordered" evidence="3">
    <location>
        <begin position="674"/>
        <end position="713"/>
    </location>
</feature>
<feature type="compositionally biased region" description="Acidic residues" evidence="3">
    <location>
        <begin position="649"/>
        <end position="661"/>
    </location>
</feature>
<feature type="region of interest" description="Disordered" evidence="3">
    <location>
        <begin position="432"/>
        <end position="464"/>
    </location>
</feature>
<dbReference type="HOGENOM" id="CLU_008516_0_0_1"/>
<dbReference type="GeneID" id="2900609"/>
<evidence type="ECO:0000256" key="3">
    <source>
        <dbReference type="SAM" id="MobiDB-lite"/>
    </source>
</evidence>
<sequence>MDSDQPHNDTLLATNRLLSDLERKLSIVSNTSSSSNQTQQSHSSSIIVDRNFSGIGRQNIQSSVLQYIKANEDEFNPNELFEERQHKFLTKLGRTYNDDKFVSTNDQNNYVTNFESKNDDVHENNIKGKNGQNDGNIHNSEETEKQSQNGSHFNVTPEMNYDDEDDTYVDEGDGNEKMFFEDDDDDLLLSPEPPRSPPREIDPDKVYGLYDFSGPDPSHCTLSRDEPVYLLNDEDNYWCLIKKLSKEERMAVISSRRNGSEVIPKDPFEDEEYEKIGFVPAECLETYGERLARLNCFKNEELEKMSRENHDNDDSIQILDIEPSGLDNNSAQSNMSQDSTHTTDLERRNTKTNKSVTFEDLGILDFYDQEEDDGNKENNEFGQHLLTVSHDELQSLSLPQNDEDKISEVLSDVYPNEMPLIINKNSDKRALTAMKARGKAPVKDEKAKNESQSTNIIPHSPEVIEISDIDDDAEISHAIHINKETSNTPSENNNNSNNNKSSNIGEKEGQDTSNGKNSDENEMDEIIFNNPYTEFTKPPIFNKKQQDNSSIGSFSPDTPPQRKKFSSSNLGLDEQDEQDASDDEANSSSIRRSNILDRLNKITSDIQEQLNLNDFDYESYNNDTDFLQDLKSSTNSSDPKDLNQNLEKDNDDEYSFDDYDDYDDYEDDYYYRNESEPDEQRDSDGVGIITPLTSSNSLTNGMVPSKTDISEKRKSKPVHDMFIPVLGKFDSLAEKLAELDELI</sequence>
<dbReference type="RefSeq" id="XP_457925.2">
    <property type="nucleotide sequence ID" value="XM_457925.1"/>
</dbReference>
<keyword evidence="1 2" id="KW-0728">SH3 domain</keyword>
<dbReference type="InterPro" id="IPR001452">
    <property type="entry name" value="SH3_domain"/>
</dbReference>
<dbReference type="PANTHER" id="PTHR47775">
    <property type="entry name" value="BUD SITE SELECTION PROTEIN 14"/>
    <property type="match status" value="1"/>
</dbReference>
<dbReference type="GO" id="GO:0030950">
    <property type="term" value="P:establishment or maintenance of actin cytoskeleton polarity"/>
    <property type="evidence" value="ECO:0007669"/>
    <property type="project" value="TreeGrafter"/>
</dbReference>
<dbReference type="PANTHER" id="PTHR47775:SF1">
    <property type="entry name" value="BUD SITE SELECTION PROTEIN 14"/>
    <property type="match status" value="1"/>
</dbReference>
<feature type="region of interest" description="Disordered" evidence="3">
    <location>
        <begin position="482"/>
        <end position="521"/>
    </location>
</feature>
<feature type="compositionally biased region" description="Basic and acidic residues" evidence="3">
    <location>
        <begin position="116"/>
        <end position="126"/>
    </location>
</feature>
<evidence type="ECO:0000256" key="2">
    <source>
        <dbReference type="PROSITE-ProRule" id="PRU00192"/>
    </source>
</evidence>
<feature type="compositionally biased region" description="Acidic residues" evidence="3">
    <location>
        <begin position="573"/>
        <end position="585"/>
    </location>
</feature>
<feature type="compositionally biased region" description="Polar residues" evidence="3">
    <location>
        <begin position="691"/>
        <end position="702"/>
    </location>
</feature>
<keyword evidence="6" id="KW-1185">Reference proteome</keyword>
<dbReference type="InterPro" id="IPR036028">
    <property type="entry name" value="SH3-like_dom_sf"/>
</dbReference>
<dbReference type="STRING" id="284592.Q6BV44"/>
<proteinExistence type="predicted"/>
<dbReference type="KEGG" id="dha:DEHA2C05478g"/>
<dbReference type="Proteomes" id="UP000000599">
    <property type="component" value="Chromosome C"/>
</dbReference>
<dbReference type="GO" id="GO:0051286">
    <property type="term" value="C:cell tip"/>
    <property type="evidence" value="ECO:0007669"/>
    <property type="project" value="TreeGrafter"/>
</dbReference>
<dbReference type="OrthoDB" id="196165at2759"/>
<evidence type="ECO:0000313" key="6">
    <source>
        <dbReference type="Proteomes" id="UP000000599"/>
    </source>
</evidence>
<feature type="domain" description="SH3" evidence="4">
    <location>
        <begin position="201"/>
        <end position="289"/>
    </location>
</feature>
<evidence type="ECO:0000256" key="1">
    <source>
        <dbReference type="ARBA" id="ARBA00022443"/>
    </source>
</evidence>
<dbReference type="eggNOG" id="ENOG502R17J">
    <property type="taxonomic scope" value="Eukaryota"/>
</dbReference>
<feature type="compositionally biased region" description="Acidic residues" evidence="3">
    <location>
        <begin position="160"/>
        <end position="173"/>
    </location>
</feature>
<dbReference type="EMBL" id="CR382135">
    <property type="protein sequence ID" value="CAG85979.2"/>
    <property type="molecule type" value="Genomic_DNA"/>
</dbReference>
<feature type="compositionally biased region" description="Polar residues" evidence="3">
    <location>
        <begin position="103"/>
        <end position="115"/>
    </location>
</feature>
<dbReference type="FunCoup" id="Q6BV44">
    <property type="interactions" value="361"/>
</dbReference>
<feature type="compositionally biased region" description="Low complexity" evidence="3">
    <location>
        <begin position="484"/>
        <end position="503"/>
    </location>
</feature>
<dbReference type="OMA" id="ISHAIHI"/>